<name>A0ABY4EWG3_9BACI</name>
<proteinExistence type="predicted"/>
<evidence type="ECO:0000313" key="1">
    <source>
        <dbReference type="EMBL" id="UOQ48760.1"/>
    </source>
</evidence>
<reference evidence="1 2" key="1">
    <citation type="submission" date="2022-04" db="EMBL/GenBank/DDBJ databases">
        <title>Gracilibacillus sp. isolated from saltern.</title>
        <authorList>
            <person name="Won M."/>
            <person name="Lee C.-M."/>
            <person name="Woen H.-Y."/>
            <person name="Kwon S.-W."/>
        </authorList>
    </citation>
    <scope>NUCLEOTIDE SEQUENCE [LARGE SCALE GENOMIC DNA]</scope>
    <source>
        <strain evidence="1 2">SSWR10-1</strain>
    </source>
</reference>
<sequence>MDSRIKELIDVSKKKFGLDHYYLKRHGLDRYTDIIGETVYTLTMEWFPEHVDEPDIESNPEGAAVIEINLYSHKFIRAIFVMDKTYATNGISFADLSTADIIQWLDEETGLTYGSQLQLQKEEQGRLLLKEVIDGVAVSPSGSVEIKFDQDGKLTFYAVHGQFPAKKMIKKEPYTLSFEKVEHLAKEQLKLIEFPSHEQQKFIPVYAVEEIYVTNDQMTTIPFEFIVDVNSYIKIDKSLILDEPINDPFERKEISWTEKVTVEQAFSNEPSPDSYPISYKEQAACEQAVKDFLRQEYPDDSGNWMLKTLHRDKGYIHATLRTNRQDNRVFQRKLMVVIDAASLQAVNYMDNQPMLEMMDAFQAPDEVTVDKEEAYKKLIELMVLEPFYVYDFEQKQYVLCGKLDCHYGVNASSGNVIKLNDL</sequence>
<evidence type="ECO:0000313" key="2">
    <source>
        <dbReference type="Proteomes" id="UP000831782"/>
    </source>
</evidence>
<dbReference type="EMBL" id="CP095072">
    <property type="protein sequence ID" value="UOQ48760.1"/>
    <property type="molecule type" value="Genomic_DNA"/>
</dbReference>
<protein>
    <recommendedName>
        <fullName evidence="3">DUF4901 domain-containing protein</fullName>
    </recommendedName>
</protein>
<organism evidence="1 2">
    <name type="scientific">Gracilibacillus caseinilyticus</name>
    <dbReference type="NCBI Taxonomy" id="2932256"/>
    <lineage>
        <taxon>Bacteria</taxon>
        <taxon>Bacillati</taxon>
        <taxon>Bacillota</taxon>
        <taxon>Bacilli</taxon>
        <taxon>Bacillales</taxon>
        <taxon>Bacillaceae</taxon>
        <taxon>Gracilibacillus</taxon>
    </lineage>
</organism>
<dbReference type="RefSeq" id="WP_244719782.1">
    <property type="nucleotide sequence ID" value="NZ_CP095072.1"/>
</dbReference>
<dbReference type="Proteomes" id="UP000831782">
    <property type="component" value="Chromosome"/>
</dbReference>
<accession>A0ABY4EWG3</accession>
<keyword evidence="2" id="KW-1185">Reference proteome</keyword>
<evidence type="ECO:0008006" key="3">
    <source>
        <dbReference type="Google" id="ProtNLM"/>
    </source>
</evidence>
<gene>
    <name evidence="1" type="ORF">MUN88_00950</name>
</gene>